<dbReference type="EMBL" id="KV875118">
    <property type="protein sequence ID" value="OIW22376.1"/>
    <property type="molecule type" value="Genomic_DNA"/>
</dbReference>
<feature type="region of interest" description="Disordered" evidence="1">
    <location>
        <begin position="1"/>
        <end position="33"/>
    </location>
</feature>
<dbReference type="InParanoid" id="A0A1J7IXQ1"/>
<dbReference type="Proteomes" id="UP000182658">
    <property type="component" value="Unassembled WGS sequence"/>
</dbReference>
<dbReference type="AlphaFoldDB" id="A0A1J7IXQ1"/>
<accession>A0A1J7IXQ1</accession>
<evidence type="ECO:0000313" key="2">
    <source>
        <dbReference type="EMBL" id="OIW22376.1"/>
    </source>
</evidence>
<evidence type="ECO:0000256" key="1">
    <source>
        <dbReference type="SAM" id="MobiDB-lite"/>
    </source>
</evidence>
<protein>
    <submittedName>
        <fullName evidence="2">Uncharacterized protein</fullName>
    </submittedName>
</protein>
<name>A0A1J7IXQ1_9PEZI</name>
<feature type="compositionally biased region" description="Polar residues" evidence="1">
    <location>
        <begin position="135"/>
        <end position="149"/>
    </location>
</feature>
<evidence type="ECO:0000313" key="3">
    <source>
        <dbReference type="Proteomes" id="UP000182658"/>
    </source>
</evidence>
<organism evidence="2 3">
    <name type="scientific">Coniochaeta ligniaria NRRL 30616</name>
    <dbReference type="NCBI Taxonomy" id="1408157"/>
    <lineage>
        <taxon>Eukaryota</taxon>
        <taxon>Fungi</taxon>
        <taxon>Dikarya</taxon>
        <taxon>Ascomycota</taxon>
        <taxon>Pezizomycotina</taxon>
        <taxon>Sordariomycetes</taxon>
        <taxon>Sordariomycetidae</taxon>
        <taxon>Coniochaetales</taxon>
        <taxon>Coniochaetaceae</taxon>
        <taxon>Coniochaeta</taxon>
    </lineage>
</organism>
<feature type="compositionally biased region" description="Low complexity" evidence="1">
    <location>
        <begin position="64"/>
        <end position="80"/>
    </location>
</feature>
<gene>
    <name evidence="2" type="ORF">CONLIGDRAFT_687630</name>
</gene>
<feature type="region of interest" description="Disordered" evidence="1">
    <location>
        <begin position="56"/>
        <end position="96"/>
    </location>
</feature>
<feature type="region of interest" description="Disordered" evidence="1">
    <location>
        <begin position="117"/>
        <end position="149"/>
    </location>
</feature>
<feature type="compositionally biased region" description="Basic and acidic residues" evidence="1">
    <location>
        <begin position="87"/>
        <end position="96"/>
    </location>
</feature>
<proteinExistence type="predicted"/>
<sequence length="149" mass="15972">MNSGGSSSRPYRKLEPAPAQPVNHTRAEAQRSELRAVQFDHREEIKDYTPIEACRPAKGRARSARSAAAAAATTTTTIPVVPLPQEPEEKKKRERGLREVVLESPGAVHVAVTATHRTHAGQNRAAAAARAAVSSHIQTRPETGTSIGN</sequence>
<reference evidence="2 3" key="1">
    <citation type="submission" date="2016-10" db="EMBL/GenBank/DDBJ databases">
        <title>Draft genome sequence of Coniochaeta ligniaria NRRL30616, a lignocellulolytic fungus for bioabatement of inhibitors in plant biomass hydrolysates.</title>
        <authorList>
            <consortium name="DOE Joint Genome Institute"/>
            <person name="Jimenez D.J."/>
            <person name="Hector R.E."/>
            <person name="Riley R."/>
            <person name="Sun H."/>
            <person name="Grigoriev I.V."/>
            <person name="Van Elsas J.D."/>
            <person name="Nichols N.N."/>
        </authorList>
    </citation>
    <scope>NUCLEOTIDE SEQUENCE [LARGE SCALE GENOMIC DNA]</scope>
    <source>
        <strain evidence="2 3">NRRL 30616</strain>
    </source>
</reference>
<keyword evidence="3" id="KW-1185">Reference proteome</keyword>